<dbReference type="Proteomes" id="UP001296943">
    <property type="component" value="Unassembled WGS sequence"/>
</dbReference>
<organism evidence="9 10">
    <name type="scientific">Aquibacillus albus</name>
    <dbReference type="NCBI Taxonomy" id="1168171"/>
    <lineage>
        <taxon>Bacteria</taxon>
        <taxon>Bacillati</taxon>
        <taxon>Bacillota</taxon>
        <taxon>Bacilli</taxon>
        <taxon>Bacillales</taxon>
        <taxon>Bacillaceae</taxon>
        <taxon>Aquibacillus</taxon>
    </lineage>
</organism>
<keyword evidence="2" id="KW-0479">Metal-binding</keyword>
<keyword evidence="3" id="KW-0464">Manganese</keyword>
<name>A0ABS2MWL7_9BACI</name>
<keyword evidence="4" id="KW-0413">Isomerase</keyword>
<comment type="similarity">
    <text evidence="7">Belongs to the D-lyxose ketol-isomerase family.</text>
</comment>
<evidence type="ECO:0000256" key="5">
    <source>
        <dbReference type="ARBA" id="ARBA00023277"/>
    </source>
</evidence>
<evidence type="ECO:0000256" key="3">
    <source>
        <dbReference type="ARBA" id="ARBA00023211"/>
    </source>
</evidence>
<comment type="caution">
    <text evidence="9">The sequence shown here is derived from an EMBL/GenBank/DDBJ whole genome shotgun (WGS) entry which is preliminary data.</text>
</comment>
<dbReference type="InterPro" id="IPR010864">
    <property type="entry name" value="D-lyxose_isomer"/>
</dbReference>
<dbReference type="CDD" id="cd20308">
    <property type="entry name" value="cupin_YdaE"/>
    <property type="match status" value="1"/>
</dbReference>
<evidence type="ECO:0000256" key="8">
    <source>
        <dbReference type="ARBA" id="ARBA00044972"/>
    </source>
</evidence>
<dbReference type="InterPro" id="IPR014710">
    <property type="entry name" value="RmlC-like_jellyroll"/>
</dbReference>
<dbReference type="Pfam" id="PF07385">
    <property type="entry name" value="Lyx_isomer"/>
    <property type="match status" value="1"/>
</dbReference>
<dbReference type="EC" id="5.3.1.15" evidence="8"/>
<comment type="catalytic activity">
    <reaction evidence="6">
        <text>D-lyxose = D-xylulose</text>
        <dbReference type="Rhea" id="RHEA:14201"/>
        <dbReference type="ChEBI" id="CHEBI:16789"/>
        <dbReference type="ChEBI" id="CHEBI:17140"/>
        <dbReference type="EC" id="5.3.1.15"/>
    </reaction>
</comment>
<evidence type="ECO:0000313" key="9">
    <source>
        <dbReference type="EMBL" id="MBM7570292.1"/>
    </source>
</evidence>
<evidence type="ECO:0000256" key="2">
    <source>
        <dbReference type="ARBA" id="ARBA00022723"/>
    </source>
</evidence>
<comment type="cofactor">
    <cofactor evidence="1">
        <name>Mn(2+)</name>
        <dbReference type="ChEBI" id="CHEBI:29035"/>
    </cofactor>
</comment>
<evidence type="ECO:0000256" key="4">
    <source>
        <dbReference type="ARBA" id="ARBA00023235"/>
    </source>
</evidence>
<keyword evidence="10" id="KW-1185">Reference proteome</keyword>
<dbReference type="InterPro" id="IPR011051">
    <property type="entry name" value="RmlC_Cupin_sf"/>
</dbReference>
<gene>
    <name evidence="9" type="ORF">JOC48_000770</name>
</gene>
<sequence>MQRVEIEKAQQKMIDYLDTAGIVLTEQEKENIEIADFGLGQLEEQGLELITYINNEHYCAKELVLFSNQTCPEHKHPPVLGSEGKTETFRCRWGKVWLYVEGEPTPSIKATVPQGSEAHYTVYHEIELKAGDQYTIPPNTLHWFQAAENGAIVSEFSTTSRDEYDIFTDPRIKRVPETNG</sequence>
<dbReference type="SUPFAM" id="SSF51182">
    <property type="entry name" value="RmlC-like cupins"/>
    <property type="match status" value="1"/>
</dbReference>
<evidence type="ECO:0000313" key="10">
    <source>
        <dbReference type="Proteomes" id="UP001296943"/>
    </source>
</evidence>
<evidence type="ECO:0000256" key="7">
    <source>
        <dbReference type="ARBA" id="ARBA00044951"/>
    </source>
</evidence>
<dbReference type="EMBL" id="JAFBDR010000003">
    <property type="protein sequence ID" value="MBM7570292.1"/>
    <property type="molecule type" value="Genomic_DNA"/>
</dbReference>
<dbReference type="Gene3D" id="2.60.120.10">
    <property type="entry name" value="Jelly Rolls"/>
    <property type="match status" value="1"/>
</dbReference>
<protein>
    <recommendedName>
        <fullName evidence="8">D-lyxose ketol-isomerase</fullName>
        <ecNumber evidence="8">5.3.1.15</ecNumber>
    </recommendedName>
</protein>
<accession>A0ABS2MWL7</accession>
<keyword evidence="5" id="KW-0119">Carbohydrate metabolism</keyword>
<evidence type="ECO:0000256" key="6">
    <source>
        <dbReference type="ARBA" id="ARBA00044907"/>
    </source>
</evidence>
<proteinExistence type="inferred from homology"/>
<evidence type="ECO:0000256" key="1">
    <source>
        <dbReference type="ARBA" id="ARBA00001936"/>
    </source>
</evidence>
<reference evidence="9 10" key="1">
    <citation type="submission" date="2021-01" db="EMBL/GenBank/DDBJ databases">
        <title>Genomic Encyclopedia of Type Strains, Phase IV (KMG-IV): sequencing the most valuable type-strain genomes for metagenomic binning, comparative biology and taxonomic classification.</title>
        <authorList>
            <person name="Goeker M."/>
        </authorList>
    </citation>
    <scope>NUCLEOTIDE SEQUENCE [LARGE SCALE GENOMIC DNA]</scope>
    <source>
        <strain evidence="9 10">DSM 23711</strain>
    </source>
</reference>